<dbReference type="Gene3D" id="3.40.50.10860">
    <property type="entry name" value="Leucine Dehydrogenase, chain A, domain 1"/>
    <property type="match status" value="1"/>
</dbReference>
<keyword evidence="3" id="KW-0028">Amino-acid biosynthesis</keyword>
<accession>A0A2N0H3I0</accession>
<evidence type="ECO:0000256" key="2">
    <source>
        <dbReference type="ARBA" id="ARBA00023002"/>
    </source>
</evidence>
<keyword evidence="3" id="KW-0057">Aromatic amino acid biosynthesis</keyword>
<dbReference type="GO" id="GO:0019632">
    <property type="term" value="P:shikimate metabolic process"/>
    <property type="evidence" value="ECO:0007669"/>
    <property type="project" value="TreeGrafter"/>
</dbReference>
<gene>
    <name evidence="6" type="ORF">B0I00_3294</name>
</gene>
<dbReference type="SUPFAM" id="SSF51735">
    <property type="entry name" value="NAD(P)-binding Rossmann-fold domains"/>
    <property type="match status" value="1"/>
</dbReference>
<dbReference type="GO" id="GO:0004764">
    <property type="term" value="F:shikimate 3-dehydrogenase (NADP+) activity"/>
    <property type="evidence" value="ECO:0007669"/>
    <property type="project" value="InterPro"/>
</dbReference>
<proteinExistence type="predicted"/>
<feature type="domain" description="Shikimate dehydrogenase substrate binding N-terminal" evidence="4">
    <location>
        <begin position="11"/>
        <end position="98"/>
    </location>
</feature>
<dbReference type="Pfam" id="PF08501">
    <property type="entry name" value="Shikimate_dh_N"/>
    <property type="match status" value="1"/>
</dbReference>
<dbReference type="InterPro" id="IPR013708">
    <property type="entry name" value="Shikimate_DH-bd_N"/>
</dbReference>
<dbReference type="RefSeq" id="WP_100868466.1">
    <property type="nucleotide sequence ID" value="NZ_PHUF01000007.1"/>
</dbReference>
<evidence type="ECO:0000256" key="3">
    <source>
        <dbReference type="ARBA" id="ARBA00023141"/>
    </source>
</evidence>
<evidence type="ECO:0000259" key="4">
    <source>
        <dbReference type="Pfam" id="PF08501"/>
    </source>
</evidence>
<dbReference type="AlphaFoldDB" id="A0A2N0H3I0"/>
<evidence type="ECO:0000259" key="5">
    <source>
        <dbReference type="Pfam" id="PF18317"/>
    </source>
</evidence>
<dbReference type="CDD" id="cd01065">
    <property type="entry name" value="NAD_bind_Shikimate_DH"/>
    <property type="match status" value="1"/>
</dbReference>
<reference evidence="6 7" key="1">
    <citation type="submission" date="2017-11" db="EMBL/GenBank/DDBJ databases">
        <title>Genomic Encyclopedia of Type Strains, Phase III (KMG-III): the genomes of soil and plant-associated and newly described type strains.</title>
        <authorList>
            <person name="Whitman W."/>
        </authorList>
    </citation>
    <scope>NUCLEOTIDE SEQUENCE [LARGE SCALE GENOMIC DNA]</scope>
    <source>
        <strain evidence="6 7">CGMCC 1.12274</strain>
    </source>
</reference>
<feature type="domain" description="SDH C-terminal" evidence="5">
    <location>
        <begin position="250"/>
        <end position="279"/>
    </location>
</feature>
<dbReference type="Gene3D" id="3.40.50.720">
    <property type="entry name" value="NAD(P)-binding Rossmann-like Domain"/>
    <property type="match status" value="1"/>
</dbReference>
<keyword evidence="7" id="KW-1185">Reference proteome</keyword>
<organism evidence="6 7">
    <name type="scientific">Novosphingobium kunmingense</name>
    <dbReference type="NCBI Taxonomy" id="1211806"/>
    <lineage>
        <taxon>Bacteria</taxon>
        <taxon>Pseudomonadati</taxon>
        <taxon>Pseudomonadota</taxon>
        <taxon>Alphaproteobacteria</taxon>
        <taxon>Sphingomonadales</taxon>
        <taxon>Sphingomonadaceae</taxon>
        <taxon>Novosphingobium</taxon>
    </lineage>
</organism>
<dbReference type="PANTHER" id="PTHR21089:SF1">
    <property type="entry name" value="BIFUNCTIONAL 3-DEHYDROQUINATE DEHYDRATASE_SHIKIMATE DEHYDROGENASE, CHLOROPLASTIC"/>
    <property type="match status" value="1"/>
</dbReference>
<dbReference type="GO" id="GO:0009073">
    <property type="term" value="P:aromatic amino acid family biosynthetic process"/>
    <property type="evidence" value="ECO:0007669"/>
    <property type="project" value="UniProtKB-KW"/>
</dbReference>
<evidence type="ECO:0000256" key="1">
    <source>
        <dbReference type="ARBA" id="ARBA00004871"/>
    </source>
</evidence>
<dbReference type="InterPro" id="IPR022893">
    <property type="entry name" value="Shikimate_DH_fam"/>
</dbReference>
<dbReference type="GO" id="GO:0005829">
    <property type="term" value="C:cytosol"/>
    <property type="evidence" value="ECO:0007669"/>
    <property type="project" value="TreeGrafter"/>
</dbReference>
<dbReference type="OrthoDB" id="9792692at2"/>
<dbReference type="PANTHER" id="PTHR21089">
    <property type="entry name" value="SHIKIMATE DEHYDROGENASE"/>
    <property type="match status" value="1"/>
</dbReference>
<comment type="pathway">
    <text evidence="1">Metabolic intermediate biosynthesis; chorismate biosynthesis; chorismate from D-erythrose 4-phosphate and phosphoenolpyruvate: step 4/7.</text>
</comment>
<dbReference type="InterPro" id="IPR036291">
    <property type="entry name" value="NAD(P)-bd_dom_sf"/>
</dbReference>
<dbReference type="Proteomes" id="UP000232587">
    <property type="component" value="Unassembled WGS sequence"/>
</dbReference>
<protein>
    <submittedName>
        <fullName evidence="6">Shikimate dehydrogenase</fullName>
    </submittedName>
</protein>
<keyword evidence="2" id="KW-0560">Oxidoreductase</keyword>
<name>A0A2N0H3I0_9SPHN</name>
<dbReference type="SUPFAM" id="SSF53223">
    <property type="entry name" value="Aminoacid dehydrogenase-like, N-terminal domain"/>
    <property type="match status" value="1"/>
</dbReference>
<dbReference type="InterPro" id="IPR046346">
    <property type="entry name" value="Aminoacid_DH-like_N_sf"/>
</dbReference>
<dbReference type="Pfam" id="PF18317">
    <property type="entry name" value="SDH_C"/>
    <property type="match status" value="1"/>
</dbReference>
<sequence length="293" mass="30732">MSDIGSHVVGLIGRGIAASRSPRIHEDAGRGLQIPLAYRLVDFAALGLGDEELPRIVSLLRGIGFSGCNVTFPFKQAALALCDSLSSDAATLGAVNTLVFRDGTVRGENTDWVGFSWMIEREIGDVRGAMVAQVGAGGAGSATAYALAHKGVKELRLFDPDSNRSAELANRISTAFPECRLTVADDAAEAIAGAAGVVNATPIGMASLPGVPFDPALMHGDQWLADIIYFPLQTQLLSAAKANGQRVANGVSMVIGQAAEAFRHFTGLTPDREHMLARMLGVLDAEQHPGART</sequence>
<dbReference type="GO" id="GO:0050661">
    <property type="term" value="F:NADP binding"/>
    <property type="evidence" value="ECO:0007669"/>
    <property type="project" value="TreeGrafter"/>
</dbReference>
<comment type="caution">
    <text evidence="6">The sequence shown here is derived from an EMBL/GenBank/DDBJ whole genome shotgun (WGS) entry which is preliminary data.</text>
</comment>
<dbReference type="NCBIfam" id="NF009201">
    <property type="entry name" value="PRK12549.1"/>
    <property type="match status" value="1"/>
</dbReference>
<dbReference type="InterPro" id="IPR041121">
    <property type="entry name" value="SDH_C"/>
</dbReference>
<evidence type="ECO:0000313" key="6">
    <source>
        <dbReference type="EMBL" id="PKB13493.1"/>
    </source>
</evidence>
<dbReference type="GO" id="GO:0009423">
    <property type="term" value="P:chorismate biosynthetic process"/>
    <property type="evidence" value="ECO:0007669"/>
    <property type="project" value="TreeGrafter"/>
</dbReference>
<dbReference type="EMBL" id="PHUF01000007">
    <property type="protein sequence ID" value="PKB13493.1"/>
    <property type="molecule type" value="Genomic_DNA"/>
</dbReference>
<evidence type="ECO:0000313" key="7">
    <source>
        <dbReference type="Proteomes" id="UP000232587"/>
    </source>
</evidence>